<sequence length="292" mass="30343">MTTTRPPTTTTRALVLGGTGKSGRRVAQQLRRRGTPVRLGSRSGLPPFAWHDRRTWEPVLDGVDAAYLAYAPDLAVAGAVEVVEAFTALAVDRGVRRVVLLSGRGEPGALAAERAVRAAAAAAGAACTVVRSSWFMQGFSEDAFLEPVLAGELALPVGDVPEPFVDVEDVAEVAVAALTAAGHEGRVYEVTGPEPLTFAAVAQRIAAACGRPVAFRSVAPDDFAATLAASGAPPEAVELMAFLFTEVLDGRNARVADGVQQALGRAPRSFTDFARAAAASGAWSPRTAVVDR</sequence>
<name>A0A6J4PET9_9ACTN</name>
<dbReference type="Gene3D" id="3.90.25.10">
    <property type="entry name" value="UDP-galactose 4-epimerase, domain 1"/>
    <property type="match status" value="1"/>
</dbReference>
<evidence type="ECO:0000313" key="1">
    <source>
        <dbReference type="EMBL" id="CAA9414023.1"/>
    </source>
</evidence>
<dbReference type="InterPro" id="IPR036291">
    <property type="entry name" value="NAD(P)-bd_dom_sf"/>
</dbReference>
<proteinExistence type="predicted"/>
<protein>
    <submittedName>
        <fullName evidence="1">Mlr3941 protein</fullName>
    </submittedName>
</protein>
<dbReference type="PANTHER" id="PTHR43162:SF1">
    <property type="entry name" value="PRESTALK A DIFFERENTIATION PROTEIN A"/>
    <property type="match status" value="1"/>
</dbReference>
<organism evidence="1">
    <name type="scientific">uncultured Quadrisphaera sp</name>
    <dbReference type="NCBI Taxonomy" id="904978"/>
    <lineage>
        <taxon>Bacteria</taxon>
        <taxon>Bacillati</taxon>
        <taxon>Actinomycetota</taxon>
        <taxon>Actinomycetes</taxon>
        <taxon>Kineosporiales</taxon>
        <taxon>Kineosporiaceae</taxon>
        <taxon>Quadrisphaera</taxon>
        <taxon>environmental samples</taxon>
    </lineage>
</organism>
<dbReference type="EMBL" id="CADCUY010000327">
    <property type="protein sequence ID" value="CAA9414023.1"/>
    <property type="molecule type" value="Genomic_DNA"/>
</dbReference>
<reference evidence="1" key="1">
    <citation type="submission" date="2020-02" db="EMBL/GenBank/DDBJ databases">
        <authorList>
            <person name="Meier V. D."/>
        </authorList>
    </citation>
    <scope>NUCLEOTIDE SEQUENCE</scope>
    <source>
        <strain evidence="1">AVDCRST_MAG35</strain>
    </source>
</reference>
<dbReference type="Gene3D" id="3.40.50.720">
    <property type="entry name" value="NAD(P)-binding Rossmann-like Domain"/>
    <property type="match status" value="1"/>
</dbReference>
<gene>
    <name evidence="1" type="ORF">AVDCRST_MAG35-1604</name>
</gene>
<accession>A0A6J4PET9</accession>
<dbReference type="InterPro" id="IPR051604">
    <property type="entry name" value="Ergot_Alk_Oxidoreductase"/>
</dbReference>
<dbReference type="AlphaFoldDB" id="A0A6J4PET9"/>
<dbReference type="SUPFAM" id="SSF51735">
    <property type="entry name" value="NAD(P)-binding Rossmann-fold domains"/>
    <property type="match status" value="1"/>
</dbReference>
<dbReference type="PANTHER" id="PTHR43162">
    <property type="match status" value="1"/>
</dbReference>